<dbReference type="KEGG" id="gtt:GUITHDRAFT_154538"/>
<reference evidence="3" key="2">
    <citation type="submission" date="2012-11" db="EMBL/GenBank/DDBJ databases">
        <authorList>
            <person name="Kuo A."/>
            <person name="Curtis B.A."/>
            <person name="Tanifuji G."/>
            <person name="Burki F."/>
            <person name="Gruber A."/>
            <person name="Irimia M."/>
            <person name="Maruyama S."/>
            <person name="Arias M.C."/>
            <person name="Ball S.G."/>
            <person name="Gile G.H."/>
            <person name="Hirakawa Y."/>
            <person name="Hopkins J.F."/>
            <person name="Rensing S.A."/>
            <person name="Schmutz J."/>
            <person name="Symeonidi A."/>
            <person name="Elias M."/>
            <person name="Eveleigh R.J."/>
            <person name="Herman E.K."/>
            <person name="Klute M.J."/>
            <person name="Nakayama T."/>
            <person name="Obornik M."/>
            <person name="Reyes-Prieto A."/>
            <person name="Armbrust E.V."/>
            <person name="Aves S.J."/>
            <person name="Beiko R.G."/>
            <person name="Coutinho P."/>
            <person name="Dacks J.B."/>
            <person name="Durnford D.G."/>
            <person name="Fast N.M."/>
            <person name="Green B.R."/>
            <person name="Grisdale C."/>
            <person name="Hempe F."/>
            <person name="Henrissat B."/>
            <person name="Hoppner M.P."/>
            <person name="Ishida K.-I."/>
            <person name="Kim E."/>
            <person name="Koreny L."/>
            <person name="Kroth P.G."/>
            <person name="Liu Y."/>
            <person name="Malik S.-B."/>
            <person name="Maier U.G."/>
            <person name="McRose D."/>
            <person name="Mock T."/>
            <person name="Neilson J.A."/>
            <person name="Onodera N.T."/>
            <person name="Poole A.M."/>
            <person name="Pritham E.J."/>
            <person name="Richards T.A."/>
            <person name="Rocap G."/>
            <person name="Roy S.W."/>
            <person name="Sarai C."/>
            <person name="Schaack S."/>
            <person name="Shirato S."/>
            <person name="Slamovits C.H."/>
            <person name="Spencer D.F."/>
            <person name="Suzuki S."/>
            <person name="Worden A.Z."/>
            <person name="Zauner S."/>
            <person name="Barry K."/>
            <person name="Bell C."/>
            <person name="Bharti A.K."/>
            <person name="Crow J.A."/>
            <person name="Grimwood J."/>
            <person name="Kramer R."/>
            <person name="Lindquist E."/>
            <person name="Lucas S."/>
            <person name="Salamov A."/>
            <person name="McFadden G.I."/>
            <person name="Lane C.E."/>
            <person name="Keeling P.J."/>
            <person name="Gray M.W."/>
            <person name="Grigoriev I.V."/>
            <person name="Archibald J.M."/>
        </authorList>
    </citation>
    <scope>NUCLEOTIDE SEQUENCE</scope>
    <source>
        <strain evidence="3">CCMP2712</strain>
    </source>
</reference>
<protein>
    <submittedName>
        <fullName evidence="1 2">Uncharacterized protein</fullName>
    </submittedName>
</protein>
<gene>
    <name evidence="1" type="ORF">GUITHDRAFT_154538</name>
</gene>
<proteinExistence type="predicted"/>
<evidence type="ECO:0000313" key="2">
    <source>
        <dbReference type="EnsemblProtists" id="EKX39003"/>
    </source>
</evidence>
<dbReference type="EnsemblProtists" id="EKX39003">
    <property type="protein sequence ID" value="EKX39003"/>
    <property type="gene ID" value="GUITHDRAFT_154538"/>
</dbReference>
<evidence type="ECO:0000313" key="3">
    <source>
        <dbReference type="Proteomes" id="UP000011087"/>
    </source>
</evidence>
<name>L1IRY4_GUITC</name>
<dbReference type="HOGENOM" id="CLU_1664048_0_0_1"/>
<reference evidence="1 3" key="1">
    <citation type="journal article" date="2012" name="Nature">
        <title>Algal genomes reveal evolutionary mosaicism and the fate of nucleomorphs.</title>
        <authorList>
            <consortium name="DOE Joint Genome Institute"/>
            <person name="Curtis B.A."/>
            <person name="Tanifuji G."/>
            <person name="Burki F."/>
            <person name="Gruber A."/>
            <person name="Irimia M."/>
            <person name="Maruyama S."/>
            <person name="Arias M.C."/>
            <person name="Ball S.G."/>
            <person name="Gile G.H."/>
            <person name="Hirakawa Y."/>
            <person name="Hopkins J.F."/>
            <person name="Kuo A."/>
            <person name="Rensing S.A."/>
            <person name="Schmutz J."/>
            <person name="Symeonidi A."/>
            <person name="Elias M."/>
            <person name="Eveleigh R.J."/>
            <person name="Herman E.K."/>
            <person name="Klute M.J."/>
            <person name="Nakayama T."/>
            <person name="Obornik M."/>
            <person name="Reyes-Prieto A."/>
            <person name="Armbrust E.V."/>
            <person name="Aves S.J."/>
            <person name="Beiko R.G."/>
            <person name="Coutinho P."/>
            <person name="Dacks J.B."/>
            <person name="Durnford D.G."/>
            <person name="Fast N.M."/>
            <person name="Green B.R."/>
            <person name="Grisdale C.J."/>
            <person name="Hempel F."/>
            <person name="Henrissat B."/>
            <person name="Hoppner M.P."/>
            <person name="Ishida K."/>
            <person name="Kim E."/>
            <person name="Koreny L."/>
            <person name="Kroth P.G."/>
            <person name="Liu Y."/>
            <person name="Malik S.B."/>
            <person name="Maier U.G."/>
            <person name="McRose D."/>
            <person name="Mock T."/>
            <person name="Neilson J.A."/>
            <person name="Onodera N.T."/>
            <person name="Poole A.M."/>
            <person name="Pritham E.J."/>
            <person name="Richards T.A."/>
            <person name="Rocap G."/>
            <person name="Roy S.W."/>
            <person name="Sarai C."/>
            <person name="Schaack S."/>
            <person name="Shirato S."/>
            <person name="Slamovits C.H."/>
            <person name="Spencer D.F."/>
            <person name="Suzuki S."/>
            <person name="Worden A.Z."/>
            <person name="Zauner S."/>
            <person name="Barry K."/>
            <person name="Bell C."/>
            <person name="Bharti A.K."/>
            <person name="Crow J.A."/>
            <person name="Grimwood J."/>
            <person name="Kramer R."/>
            <person name="Lindquist E."/>
            <person name="Lucas S."/>
            <person name="Salamov A."/>
            <person name="McFadden G.I."/>
            <person name="Lane C.E."/>
            <person name="Keeling P.J."/>
            <person name="Gray M.W."/>
            <person name="Grigoriev I.V."/>
            <person name="Archibald J.M."/>
        </authorList>
    </citation>
    <scope>NUCLEOTIDE SEQUENCE</scope>
    <source>
        <strain evidence="1 3">CCMP2712</strain>
    </source>
</reference>
<dbReference type="AlphaFoldDB" id="L1IRY4"/>
<accession>L1IRY4</accession>
<sequence length="159" mass="18072">MVALIAEHERQNSAVMSHEASRSLFLEAEKDARLHADRLRNNKLEADLSGSESEYCHAAIIAMEDQARKSAKHAEAHEKAMKAPMEEAKRVKGRIGQLRDEMVRKNRELKDKSSTLNMCMMNFNRLRREAALLARHLGTVEHLIEGLENQVESRANSLL</sequence>
<evidence type="ECO:0000313" key="1">
    <source>
        <dbReference type="EMBL" id="EKX39003.1"/>
    </source>
</evidence>
<reference evidence="2" key="3">
    <citation type="submission" date="2015-06" db="UniProtKB">
        <authorList>
            <consortium name="EnsemblProtists"/>
        </authorList>
    </citation>
    <scope>IDENTIFICATION</scope>
</reference>
<dbReference type="GeneID" id="17295807"/>
<dbReference type="PaxDb" id="55529-EKX39003"/>
<dbReference type="RefSeq" id="XP_005825983.1">
    <property type="nucleotide sequence ID" value="XM_005825926.1"/>
</dbReference>
<keyword evidence="3" id="KW-1185">Reference proteome</keyword>
<dbReference type="EMBL" id="JH993043">
    <property type="protein sequence ID" value="EKX39003.1"/>
    <property type="molecule type" value="Genomic_DNA"/>
</dbReference>
<dbReference type="Proteomes" id="UP000011087">
    <property type="component" value="Unassembled WGS sequence"/>
</dbReference>
<organism evidence="1">
    <name type="scientific">Guillardia theta (strain CCMP2712)</name>
    <name type="common">Cryptophyte</name>
    <dbReference type="NCBI Taxonomy" id="905079"/>
    <lineage>
        <taxon>Eukaryota</taxon>
        <taxon>Cryptophyceae</taxon>
        <taxon>Pyrenomonadales</taxon>
        <taxon>Geminigeraceae</taxon>
        <taxon>Guillardia</taxon>
    </lineage>
</organism>